<dbReference type="InterPro" id="IPR006710">
    <property type="entry name" value="Glyco_hydro_43"/>
</dbReference>
<evidence type="ECO:0000256" key="2">
    <source>
        <dbReference type="ARBA" id="ARBA00022651"/>
    </source>
</evidence>
<dbReference type="PROSITE" id="PS51257">
    <property type="entry name" value="PROKAR_LIPOPROTEIN"/>
    <property type="match status" value="1"/>
</dbReference>
<dbReference type="SMART" id="SM00606">
    <property type="entry name" value="CBD_IV"/>
    <property type="match status" value="1"/>
</dbReference>
<dbReference type="CDD" id="cd09003">
    <property type="entry name" value="GH43_XynD-like"/>
    <property type="match status" value="1"/>
</dbReference>
<feature type="site" description="Important for catalytic activity, responsible for pKa modulation of the active site Glu and correct orientation of both the proton donor and substrate" evidence="7">
    <location>
        <position position="193"/>
    </location>
</feature>
<dbReference type="InterPro" id="IPR002105">
    <property type="entry name" value="Dockerin_1_rpt"/>
</dbReference>
<dbReference type="InterPro" id="IPR008964">
    <property type="entry name" value="Invasin/intimin_cell_adhesion"/>
</dbReference>
<dbReference type="SUPFAM" id="SSF49785">
    <property type="entry name" value="Galactose-binding domain-like"/>
    <property type="match status" value="1"/>
</dbReference>
<keyword evidence="3 8" id="KW-0732">Signal</keyword>
<evidence type="ECO:0000256" key="4">
    <source>
        <dbReference type="ARBA" id="ARBA00022801"/>
    </source>
</evidence>
<proteinExistence type="inferred from homology"/>
<dbReference type="PANTHER" id="PTHR43772:SF2">
    <property type="entry name" value="PUTATIVE (AFU_ORTHOLOGUE AFUA_2G04480)-RELATED"/>
    <property type="match status" value="1"/>
</dbReference>
<keyword evidence="2" id="KW-0624">Polysaccharide degradation</keyword>
<dbReference type="PANTHER" id="PTHR43772">
    <property type="entry name" value="ENDO-1,4-BETA-XYLANASE"/>
    <property type="match status" value="1"/>
</dbReference>
<dbReference type="Gene3D" id="2.60.40.1080">
    <property type="match status" value="2"/>
</dbReference>
<evidence type="ECO:0000259" key="9">
    <source>
        <dbReference type="PROSITE" id="PS51175"/>
    </source>
</evidence>
<evidence type="ECO:0000256" key="1">
    <source>
        <dbReference type="ARBA" id="ARBA00009865"/>
    </source>
</evidence>
<dbReference type="Gene3D" id="2.60.40.680">
    <property type="match status" value="1"/>
</dbReference>
<dbReference type="CDD" id="cd04084">
    <property type="entry name" value="CBM6_xylanase-like"/>
    <property type="match status" value="1"/>
</dbReference>
<dbReference type="Gene3D" id="1.10.1330.10">
    <property type="entry name" value="Dockerin domain"/>
    <property type="match status" value="1"/>
</dbReference>
<evidence type="ECO:0000256" key="6">
    <source>
        <dbReference type="ARBA" id="ARBA00023295"/>
    </source>
</evidence>
<dbReference type="GO" id="GO:0004553">
    <property type="term" value="F:hydrolase activity, hydrolyzing O-glycosyl compounds"/>
    <property type="evidence" value="ECO:0007669"/>
    <property type="project" value="InterPro"/>
</dbReference>
<comment type="similarity">
    <text evidence="1">Belongs to the glycosyl hydrolase 43 family.</text>
</comment>
<dbReference type="InterPro" id="IPR052176">
    <property type="entry name" value="Glycosyl_Hydrlase_43_Enz"/>
</dbReference>
<dbReference type="InterPro" id="IPR006584">
    <property type="entry name" value="Cellulose-bd_IV"/>
</dbReference>
<keyword evidence="6" id="KW-0326">Glycosidase</keyword>
<dbReference type="SMART" id="SM00635">
    <property type="entry name" value="BID_2"/>
    <property type="match status" value="2"/>
</dbReference>
<dbReference type="Pfam" id="PF04616">
    <property type="entry name" value="Glyco_hydro_43"/>
    <property type="match status" value="1"/>
</dbReference>
<keyword evidence="4" id="KW-0378">Hydrolase</keyword>
<dbReference type="Pfam" id="PF00404">
    <property type="entry name" value="Dockerin_1"/>
    <property type="match status" value="1"/>
</dbReference>
<feature type="chain" id="PRO_5039343919" evidence="8">
    <location>
        <begin position="22"/>
        <end position="1167"/>
    </location>
</feature>
<evidence type="ECO:0000256" key="7">
    <source>
        <dbReference type="PIRSR" id="PIRSR606710-2"/>
    </source>
</evidence>
<dbReference type="SUPFAM" id="SSF75005">
    <property type="entry name" value="Arabinanase/levansucrase/invertase"/>
    <property type="match status" value="1"/>
</dbReference>
<dbReference type="InterPro" id="IPR003343">
    <property type="entry name" value="Big_2"/>
</dbReference>
<dbReference type="InterPro" id="IPR005084">
    <property type="entry name" value="CBM6"/>
</dbReference>
<evidence type="ECO:0000313" key="11">
    <source>
        <dbReference type="EMBL" id="RUT36512.1"/>
    </source>
</evidence>
<dbReference type="PROSITE" id="PS51175">
    <property type="entry name" value="CBM6"/>
    <property type="match status" value="1"/>
</dbReference>
<gene>
    <name evidence="11" type="ORF">EJP77_05955</name>
</gene>
<reference evidence="11 12" key="1">
    <citation type="submission" date="2018-12" db="EMBL/GenBank/DDBJ databases">
        <authorList>
            <person name="Sun L."/>
            <person name="Chen Z."/>
        </authorList>
    </citation>
    <scope>NUCLEOTIDE SEQUENCE [LARGE SCALE GENOMIC DNA]</scope>
    <source>
        <strain evidence="11 12">3-5-3</strain>
    </source>
</reference>
<feature type="signal peptide" evidence="8">
    <location>
        <begin position="1"/>
        <end position="21"/>
    </location>
</feature>
<dbReference type="InterPro" id="IPR008965">
    <property type="entry name" value="CBM2/CBM3_carb-bd_dom_sf"/>
</dbReference>
<dbReference type="PROSITE" id="PS00018">
    <property type="entry name" value="EF_HAND_1"/>
    <property type="match status" value="1"/>
</dbReference>
<dbReference type="InterPro" id="IPR008979">
    <property type="entry name" value="Galactose-bd-like_sf"/>
</dbReference>
<dbReference type="Gene3D" id="2.115.10.20">
    <property type="entry name" value="Glycosyl hydrolase domain, family 43"/>
    <property type="match status" value="1"/>
</dbReference>
<dbReference type="EMBL" id="RZNX01000001">
    <property type="protein sequence ID" value="RUT36512.1"/>
    <property type="molecule type" value="Genomic_DNA"/>
</dbReference>
<dbReference type="Pfam" id="PF03422">
    <property type="entry name" value="CBM_6"/>
    <property type="match status" value="1"/>
</dbReference>
<dbReference type="Gene3D" id="2.60.120.260">
    <property type="entry name" value="Galactose-binding domain-like"/>
    <property type="match status" value="1"/>
</dbReference>
<name>A0A3S1D3Y9_9BACL</name>
<keyword evidence="12" id="KW-1185">Reference proteome</keyword>
<protein>
    <submittedName>
        <fullName evidence="11">Carbohydrate-binding protein</fullName>
    </submittedName>
</protein>
<dbReference type="SUPFAM" id="SSF49373">
    <property type="entry name" value="Invasin/intimin cell-adhesion fragments"/>
    <property type="match status" value="1"/>
</dbReference>
<sequence>MKKWKRLLMISMTMALVLACAFTPGPLTNKVEAATAELTPALAKTPGKGNPLFTQKFGADPYAMVYNGRVYVYMTNDIFEYNADGSIKDNGYSKINKITVVSSDDMVNWTDHGEIPVAGPNGAAKWANNSWAPAAAHKTINGKEKFFLYFADSASGIGVLTADSPFGPFTDPIGKALVSRNTPGVADVTWLFDPAVLVDDDGSGYLYFGGGVPAGKDADPGTARVAKLGADMISLDLDASGGKAKPINPPFLFEDSGINKYNGKYYYSYCTNFSGNHPADIPTGTIAYMVSDNPMGPFTYVKTILPNPAAFFGVGGNNHHAMFEFNGEWYITYHAQTLAKAMAESGAVPQLKGQPHGYRNAHINKVSFDAKGVIQNITGDYEGIPQLKNFNPYTRIEAETIGWNGGISTETTTEPGALVSSINLNVGSINDGDWTAVSKVDFGDKGAGTFKANVASGSSGGKIELHLDSADGALIGTLPISNTGGDDIWKIKTTNISGAAGVHDLYLVYRGESSGNLFKVDYWQFEPKGEAQELAAINASIDKQKIDMVSGSNTANIKVTAIYADGTSKDVTDQAIATPAQSGIVTVDNGVVTGVGFGTTSIDISYGGKTDSLNILVKDLNSELTVKQLTVDTPSVALDAGKTAAFKVTAEFLDGHTEDVTKTATYSNSNPNVAEVLNGTITAKASGTTNVTVSYKGGSGDAVTTQITVKVNTPVSVAIEAETAAENTSSAYVRGTANGHLWSLVDGEKTKAMQFLPDDGTAVTPGTDAASLAAGSSLNYKINFKTAGAYYVWVLAKSHSFQTDSVHVGLDNQYQFTSNGIEGVSGGQFKWVNLSNGGPAVPGGSPLNFTAGEHELNFWGRESGLIIDRIYLTTSSSTTDPVWPSAEPKGPAAVLSADSRVKPGTSFTVDVSLNNLEQSVYAQDLTLSYDSNVFDYVSAAGSDSNIQIIKEDKEAAGKVRLITANIGGVSGASTSVLKLTFKVKADVRNTTGTIALTEAKMGVAPEGTVIQAAVDSKSISVSGEEQPVVDKTALNAAITKAQSLYDAAVVGTLPGQYPQKAKDALSAAIAAAKVVQGKGSATQSEVDSATAALDNAVDTFKAAVIKEVSADLNKDGSINVGDLAIVAYHYGKDSTGADWATVKIADMNSDNKIDITDLAYIASKILE</sequence>
<dbReference type="GO" id="GO:0030246">
    <property type="term" value="F:carbohydrate binding"/>
    <property type="evidence" value="ECO:0007669"/>
    <property type="project" value="InterPro"/>
</dbReference>
<dbReference type="SUPFAM" id="SSF63446">
    <property type="entry name" value="Type I dockerin domain"/>
    <property type="match status" value="1"/>
</dbReference>
<keyword evidence="5" id="KW-0119">Carbohydrate metabolism</keyword>
<evidence type="ECO:0000256" key="5">
    <source>
        <dbReference type="ARBA" id="ARBA00023277"/>
    </source>
</evidence>
<dbReference type="InterPro" id="IPR016134">
    <property type="entry name" value="Dockerin_dom"/>
</dbReference>
<dbReference type="InterPro" id="IPR023296">
    <property type="entry name" value="Glyco_hydro_beta-prop_sf"/>
</dbReference>
<accession>A0A3S1D3Y9</accession>
<organism evidence="11 12">
    <name type="scientific">Paenibacillus zeisoli</name>
    <dbReference type="NCBI Taxonomy" id="2496267"/>
    <lineage>
        <taxon>Bacteria</taxon>
        <taxon>Bacillati</taxon>
        <taxon>Bacillota</taxon>
        <taxon>Bacilli</taxon>
        <taxon>Bacillales</taxon>
        <taxon>Paenibacillaceae</taxon>
        <taxon>Paenibacillus</taxon>
    </lineage>
</organism>
<evidence type="ECO:0000256" key="3">
    <source>
        <dbReference type="ARBA" id="ARBA00022729"/>
    </source>
</evidence>
<keyword evidence="2" id="KW-0858">Xylan degradation</keyword>
<evidence type="ECO:0000259" key="10">
    <source>
        <dbReference type="PROSITE" id="PS51766"/>
    </source>
</evidence>
<dbReference type="InterPro" id="IPR036439">
    <property type="entry name" value="Dockerin_dom_sf"/>
</dbReference>
<dbReference type="CDD" id="cd14254">
    <property type="entry name" value="Dockerin_II"/>
    <property type="match status" value="1"/>
</dbReference>
<dbReference type="AlphaFoldDB" id="A0A3S1D3Y9"/>
<dbReference type="InterPro" id="IPR018247">
    <property type="entry name" value="EF_Hand_1_Ca_BS"/>
</dbReference>
<dbReference type="SUPFAM" id="SSF49384">
    <property type="entry name" value="Carbohydrate-binding domain"/>
    <property type="match status" value="1"/>
</dbReference>
<dbReference type="CDD" id="cd08547">
    <property type="entry name" value="Type_II_cohesin"/>
    <property type="match status" value="1"/>
</dbReference>
<dbReference type="Proteomes" id="UP000272464">
    <property type="component" value="Unassembled WGS sequence"/>
</dbReference>
<dbReference type="Gene3D" id="2.60.120.1620">
    <property type="match status" value="1"/>
</dbReference>
<dbReference type="PROSITE" id="PS51766">
    <property type="entry name" value="DOCKERIN"/>
    <property type="match status" value="1"/>
</dbReference>
<dbReference type="GO" id="GO:0045493">
    <property type="term" value="P:xylan catabolic process"/>
    <property type="evidence" value="ECO:0007669"/>
    <property type="project" value="UniProtKB-KW"/>
</dbReference>
<dbReference type="OrthoDB" id="9801455at2"/>
<comment type="caution">
    <text evidence="11">The sequence shown here is derived from an EMBL/GenBank/DDBJ whole genome shotgun (WGS) entry which is preliminary data.</text>
</comment>
<dbReference type="Gene3D" id="1.20.1270.90">
    <property type="entry name" value="AF1782-like"/>
    <property type="match status" value="1"/>
</dbReference>
<evidence type="ECO:0000313" key="12">
    <source>
        <dbReference type="Proteomes" id="UP000272464"/>
    </source>
</evidence>
<feature type="domain" description="CBM6" evidence="9">
    <location>
        <begin position="394"/>
        <end position="526"/>
    </location>
</feature>
<evidence type="ECO:0000256" key="8">
    <source>
        <dbReference type="SAM" id="SignalP"/>
    </source>
</evidence>
<feature type="domain" description="Dockerin" evidence="10">
    <location>
        <begin position="1105"/>
        <end position="1167"/>
    </location>
</feature>